<organism evidence="2 3">
    <name type="scientific">Agrocybe chaxingu</name>
    <dbReference type="NCBI Taxonomy" id="84603"/>
    <lineage>
        <taxon>Eukaryota</taxon>
        <taxon>Fungi</taxon>
        <taxon>Dikarya</taxon>
        <taxon>Basidiomycota</taxon>
        <taxon>Agaricomycotina</taxon>
        <taxon>Agaricomycetes</taxon>
        <taxon>Agaricomycetidae</taxon>
        <taxon>Agaricales</taxon>
        <taxon>Agaricineae</taxon>
        <taxon>Strophariaceae</taxon>
        <taxon>Agrocybe</taxon>
    </lineage>
</organism>
<protein>
    <submittedName>
        <fullName evidence="2">Uncharacterized protein</fullName>
    </submittedName>
</protein>
<dbReference type="EMBL" id="JANKHO010000325">
    <property type="protein sequence ID" value="KAJ3511471.1"/>
    <property type="molecule type" value="Genomic_DNA"/>
</dbReference>
<proteinExistence type="predicted"/>
<feature type="compositionally biased region" description="Polar residues" evidence="1">
    <location>
        <begin position="1"/>
        <end position="31"/>
    </location>
</feature>
<keyword evidence="3" id="KW-1185">Reference proteome</keyword>
<dbReference type="Proteomes" id="UP001148786">
    <property type="component" value="Unassembled WGS sequence"/>
</dbReference>
<accession>A0A9W8K4L7</accession>
<evidence type="ECO:0000313" key="3">
    <source>
        <dbReference type="Proteomes" id="UP001148786"/>
    </source>
</evidence>
<comment type="caution">
    <text evidence="2">The sequence shown here is derived from an EMBL/GenBank/DDBJ whole genome shotgun (WGS) entry which is preliminary data.</text>
</comment>
<evidence type="ECO:0000313" key="2">
    <source>
        <dbReference type="EMBL" id="KAJ3511471.1"/>
    </source>
</evidence>
<feature type="region of interest" description="Disordered" evidence="1">
    <location>
        <begin position="1"/>
        <end position="90"/>
    </location>
</feature>
<reference evidence="2" key="1">
    <citation type="submission" date="2022-07" db="EMBL/GenBank/DDBJ databases">
        <title>Genome Sequence of Agrocybe chaxingu.</title>
        <authorList>
            <person name="Buettner E."/>
        </authorList>
    </citation>
    <scope>NUCLEOTIDE SEQUENCE</scope>
    <source>
        <strain evidence="2">MP-N11</strain>
    </source>
</reference>
<evidence type="ECO:0000256" key="1">
    <source>
        <dbReference type="SAM" id="MobiDB-lite"/>
    </source>
</evidence>
<name>A0A9W8K4L7_9AGAR</name>
<dbReference type="AlphaFoldDB" id="A0A9W8K4L7"/>
<sequence>MTLTLGKQGSVGSVSNVNATPFSNNCFTTVPPSFGAPPSPTRAGFAPGAKVKGRMKGRSQSKGATPGGSSGKRKRDEAVDGGEGEAKKKK</sequence>
<gene>
    <name evidence="2" type="ORF">NLJ89_g4076</name>
</gene>